<protein>
    <submittedName>
        <fullName evidence="2">Amidohydrolase 2</fullName>
    </submittedName>
</protein>
<dbReference type="SUPFAM" id="SSF51556">
    <property type="entry name" value="Metallo-dependent hydrolases"/>
    <property type="match status" value="1"/>
</dbReference>
<dbReference type="Pfam" id="PF04909">
    <property type="entry name" value="Amidohydro_2"/>
    <property type="match status" value="1"/>
</dbReference>
<dbReference type="EMBL" id="JAKMXF010000111">
    <property type="protein sequence ID" value="KAI6657410.1"/>
    <property type="molecule type" value="Genomic_DNA"/>
</dbReference>
<organism evidence="2 3">
    <name type="scientific">Oopsacas minuta</name>
    <dbReference type="NCBI Taxonomy" id="111878"/>
    <lineage>
        <taxon>Eukaryota</taxon>
        <taxon>Metazoa</taxon>
        <taxon>Porifera</taxon>
        <taxon>Hexactinellida</taxon>
        <taxon>Hexasterophora</taxon>
        <taxon>Lyssacinosida</taxon>
        <taxon>Leucopsacidae</taxon>
        <taxon>Oopsacas</taxon>
    </lineage>
</organism>
<proteinExistence type="predicted"/>
<comment type="caution">
    <text evidence="2">The sequence shown here is derived from an EMBL/GenBank/DDBJ whole genome shotgun (WGS) entry which is preliminary data.</text>
</comment>
<dbReference type="GO" id="GO:0016787">
    <property type="term" value="F:hydrolase activity"/>
    <property type="evidence" value="ECO:0007669"/>
    <property type="project" value="InterPro"/>
</dbReference>
<dbReference type="Proteomes" id="UP001165289">
    <property type="component" value="Unassembled WGS sequence"/>
</dbReference>
<feature type="domain" description="Amidohydrolase-related" evidence="1">
    <location>
        <begin position="236"/>
        <end position="432"/>
    </location>
</feature>
<evidence type="ECO:0000259" key="1">
    <source>
        <dbReference type="Pfam" id="PF04909"/>
    </source>
</evidence>
<reference evidence="2 3" key="1">
    <citation type="journal article" date="2023" name="BMC Biol.">
        <title>The compact genome of the sponge Oopsacas minuta (Hexactinellida) is lacking key metazoan core genes.</title>
        <authorList>
            <person name="Santini S."/>
            <person name="Schenkelaars Q."/>
            <person name="Jourda C."/>
            <person name="Duchesne M."/>
            <person name="Belahbib H."/>
            <person name="Rocher C."/>
            <person name="Selva M."/>
            <person name="Riesgo A."/>
            <person name="Vervoort M."/>
            <person name="Leys S.P."/>
            <person name="Kodjabachian L."/>
            <person name="Le Bivic A."/>
            <person name="Borchiellini C."/>
            <person name="Claverie J.M."/>
            <person name="Renard E."/>
        </authorList>
    </citation>
    <scope>NUCLEOTIDE SEQUENCE [LARGE SCALE GENOMIC DNA]</scope>
    <source>
        <strain evidence="2">SPO-2</strain>
    </source>
</reference>
<dbReference type="InterPro" id="IPR006680">
    <property type="entry name" value="Amidohydro-rel"/>
</dbReference>
<dbReference type="InterPro" id="IPR032466">
    <property type="entry name" value="Metal_Hydrolase"/>
</dbReference>
<gene>
    <name evidence="2" type="ORF">LOD99_158</name>
</gene>
<name>A0AAV7K8T8_9METZ</name>
<keyword evidence="3" id="KW-1185">Reference proteome</keyword>
<evidence type="ECO:0000313" key="3">
    <source>
        <dbReference type="Proteomes" id="UP001165289"/>
    </source>
</evidence>
<sequence length="501" mass="55652">MAEANPASSLPTTSEITTARPAYDVAFLDDLLTEDESGKVIAGKTGTAATIDSQALDAVVSEMCEFPEKKYAYLTNPPVAKRGPISSFCNFVGGRFNREPEHMVDTRTGLVTLSPTAQRIIRTCFTDISPEEIVDYHTHIIGHGEDTSGSTGCYLHPAMKSWKHPTQHLKGLVFLSACQVADKHLGDLQFISRLLRLNTNFVPSALLPVPSPYTFRHGHNCILAFDKLYTLAGEEDLAHTSLYVPNNYVLELAKDSPGSFYPVGSVHPYRADAIAELERCSSQGISIIKWLPNSQGIDPSSELCDPFYNKMVQLNLTLLIHTGYEHAVNFAYLNNAYGNPLLLRRPLNMGVRVIAAHVATEGSSEDTESVPPKNVPCFDLLLRLMREEQYKQTLFADISAITGFKRIPYLHRLLAATDIHSNLVYGSDYPIPAINIVVSVSKIVNAGLLTYQDGVCLKEIYNYNPLLFDFILKRRLTGENSQRFPVSVFKKHSKIPPFRPF</sequence>
<accession>A0AAV7K8T8</accession>
<dbReference type="Gene3D" id="3.20.20.140">
    <property type="entry name" value="Metal-dependent hydrolases"/>
    <property type="match status" value="1"/>
</dbReference>
<evidence type="ECO:0000313" key="2">
    <source>
        <dbReference type="EMBL" id="KAI6657410.1"/>
    </source>
</evidence>
<dbReference type="AlphaFoldDB" id="A0AAV7K8T8"/>